<proteinExistence type="predicted"/>
<comment type="caution">
    <text evidence="1">The sequence shown here is derived from an EMBL/GenBank/DDBJ whole genome shotgun (WGS) entry which is preliminary data.</text>
</comment>
<reference evidence="1 2" key="1">
    <citation type="journal article" date="2018" name="Evol. Lett.">
        <title>Horizontal gene cluster transfer increased hallucinogenic mushroom diversity.</title>
        <authorList>
            <person name="Reynolds H.T."/>
            <person name="Vijayakumar V."/>
            <person name="Gluck-Thaler E."/>
            <person name="Korotkin H.B."/>
            <person name="Matheny P.B."/>
            <person name="Slot J.C."/>
        </authorList>
    </citation>
    <scope>NUCLEOTIDE SEQUENCE [LARGE SCALE GENOMIC DNA]</scope>
    <source>
        <strain evidence="1 2">SRW20</strain>
    </source>
</reference>
<dbReference type="Proteomes" id="UP000284706">
    <property type="component" value="Unassembled WGS sequence"/>
</dbReference>
<sequence>MSNSPQIVALPPGVYNIQISGQNVVNPNSNGGQLFVTTASGTEAKQQWLISGNGIMLAMDVGTYSYTDLSQGGTPQQVNRSNVNKIEWIITGVKASSTDSSFTGSIMTNDNSKRYWGLNGNNVQLQDAAATWTFVPA</sequence>
<organism evidence="1 2">
    <name type="scientific">Gymnopilus dilepis</name>
    <dbReference type="NCBI Taxonomy" id="231916"/>
    <lineage>
        <taxon>Eukaryota</taxon>
        <taxon>Fungi</taxon>
        <taxon>Dikarya</taxon>
        <taxon>Basidiomycota</taxon>
        <taxon>Agaricomycotina</taxon>
        <taxon>Agaricomycetes</taxon>
        <taxon>Agaricomycetidae</taxon>
        <taxon>Agaricales</taxon>
        <taxon>Agaricineae</taxon>
        <taxon>Hymenogastraceae</taxon>
        <taxon>Gymnopilus</taxon>
    </lineage>
</organism>
<evidence type="ECO:0008006" key="3">
    <source>
        <dbReference type="Google" id="ProtNLM"/>
    </source>
</evidence>
<keyword evidence="2" id="KW-1185">Reference proteome</keyword>
<accession>A0A409Y0T9</accession>
<evidence type="ECO:0000313" key="2">
    <source>
        <dbReference type="Proteomes" id="UP000284706"/>
    </source>
</evidence>
<gene>
    <name evidence="1" type="ORF">CVT26_010678</name>
</gene>
<dbReference type="OrthoDB" id="3051478at2759"/>
<name>A0A409Y0T9_9AGAR</name>
<evidence type="ECO:0000313" key="1">
    <source>
        <dbReference type="EMBL" id="PPQ96638.1"/>
    </source>
</evidence>
<dbReference type="EMBL" id="NHYE01001344">
    <property type="protein sequence ID" value="PPQ96638.1"/>
    <property type="molecule type" value="Genomic_DNA"/>
</dbReference>
<protein>
    <recommendedName>
        <fullName evidence="3">Ricin B lectin domain-containing protein</fullName>
    </recommendedName>
</protein>
<dbReference type="InParanoid" id="A0A409Y0T9"/>
<dbReference type="AlphaFoldDB" id="A0A409Y0T9"/>